<proteinExistence type="predicted"/>
<comment type="caution">
    <text evidence="1">The sequence shown here is derived from an EMBL/GenBank/DDBJ whole genome shotgun (WGS) entry which is preliminary data.</text>
</comment>
<dbReference type="AlphaFoldDB" id="A0A8X8KCG7"/>
<reference evidence="1" key="1">
    <citation type="journal article" date="2021" name="ISME J.">
        <title>Genomic evolution of the class Acidithiobacillia: deep-branching Proteobacteria living in extreme acidic conditions.</title>
        <authorList>
            <person name="Moya-Beltran A."/>
            <person name="Beard S."/>
            <person name="Rojas-Villalobos C."/>
            <person name="Issotta F."/>
            <person name="Gallardo Y."/>
            <person name="Ulloa R."/>
            <person name="Giaveno A."/>
            <person name="Degli Esposti M."/>
            <person name="Johnson D.B."/>
            <person name="Quatrini R."/>
        </authorList>
    </citation>
    <scope>NUCLEOTIDE SEQUENCE</scope>
    <source>
        <strain evidence="1">DSM 583</strain>
    </source>
</reference>
<dbReference type="Proteomes" id="UP000887300">
    <property type="component" value="Unassembled WGS sequence"/>
</dbReference>
<evidence type="ECO:0000313" key="1">
    <source>
        <dbReference type="EMBL" id="MBU2723429.1"/>
    </source>
</evidence>
<accession>A0A8X8KCG7</accession>
<evidence type="ECO:0000313" key="2">
    <source>
        <dbReference type="Proteomes" id="UP000887300"/>
    </source>
</evidence>
<gene>
    <name evidence="1" type="ORF">HF568_09490</name>
</gene>
<dbReference type="EMBL" id="JABBHS010000276">
    <property type="protein sequence ID" value="MBU2723429.1"/>
    <property type="molecule type" value="Genomic_DNA"/>
</dbReference>
<organism evidence="1 2">
    <name type="scientific">Acidithiobacillus ferridurans</name>
    <dbReference type="NCBI Taxonomy" id="1232575"/>
    <lineage>
        <taxon>Bacteria</taxon>
        <taxon>Pseudomonadati</taxon>
        <taxon>Pseudomonadota</taxon>
        <taxon>Acidithiobacillia</taxon>
        <taxon>Acidithiobacillales</taxon>
        <taxon>Acidithiobacillaceae</taxon>
        <taxon>Acidithiobacillus</taxon>
    </lineage>
</organism>
<sequence length="401" mass="42858">MATSSPIPASQQPGAPLAEIFYGLTNQWLLGTARKAGVGKSLCPPKPSVNNATEIVNAFLSYQIPTEHALTQMILDDSASRDVALDQNLASFVSTSKHTVSSDARFLRITLDALETGVPGEPLDPDSMASGNAHIGAEDREPLTCFAVVFALEQSGVLPRGKIMGTLIRLSEVAAGKTGNDEKDQKITESLLTHPEGTITPINDAMILNGHICQFFLALCADHLRMAMEQDADSRETDFWNSALVAFQKRGGIQGPEIDMLTRYADHQSHPEPHMAVAMLRMLDVMSKTRKAASAFLLDNRIEAFSPDMGLQHGVIVSLAMSPAIGADKALVVTEDELGGLVATVRPLESVVKIFPAIQPFVVGDGVSLIVKNGQWGAVLDVVDGINGHLMSARARGEGSK</sequence>
<protein>
    <submittedName>
        <fullName evidence="1">Uncharacterized protein</fullName>
    </submittedName>
</protein>
<dbReference type="RefSeq" id="WP_215886203.1">
    <property type="nucleotide sequence ID" value="NZ_CP134225.1"/>
</dbReference>
<name>A0A8X8KCG7_ACIFI</name>